<dbReference type="GO" id="GO:0031371">
    <property type="term" value="C:ubiquitin conjugating enzyme complex"/>
    <property type="evidence" value="ECO:0007669"/>
    <property type="project" value="EnsemblFungi"/>
</dbReference>
<dbReference type="Pfam" id="PF00179">
    <property type="entry name" value="UQ_con"/>
    <property type="match status" value="1"/>
</dbReference>
<accession>A7TE96</accession>
<dbReference type="HOGENOM" id="CLU_063065_4_1_1"/>
<dbReference type="GO" id="GO:0010994">
    <property type="term" value="P:free ubiquitin chain polymerization"/>
    <property type="evidence" value="ECO:0007669"/>
    <property type="project" value="EnsemblFungi"/>
</dbReference>
<dbReference type="GO" id="GO:0006301">
    <property type="term" value="P:DNA damage tolerance"/>
    <property type="evidence" value="ECO:0007669"/>
    <property type="project" value="EnsemblFungi"/>
</dbReference>
<dbReference type="GO" id="GO:0044395">
    <property type="term" value="P:protein targeting to vacuolar membrane"/>
    <property type="evidence" value="ECO:0007669"/>
    <property type="project" value="EnsemblFungi"/>
</dbReference>
<proteinExistence type="predicted"/>
<dbReference type="GO" id="GO:0000329">
    <property type="term" value="C:fungal-type vacuole membrane"/>
    <property type="evidence" value="ECO:0007669"/>
    <property type="project" value="EnsemblFungi"/>
</dbReference>
<gene>
    <name evidence="2" type="ORF">Kpol_1002p65</name>
</gene>
<dbReference type="KEGG" id="vpo:Kpol_1002p65"/>
<dbReference type="InterPro" id="IPR016135">
    <property type="entry name" value="UBQ-conjugating_enzyme/RWD"/>
</dbReference>
<dbReference type="Proteomes" id="UP000000267">
    <property type="component" value="Unassembled WGS sequence"/>
</dbReference>
<dbReference type="CDD" id="cd23807">
    <property type="entry name" value="UEV_UBE2V"/>
    <property type="match status" value="1"/>
</dbReference>
<dbReference type="GO" id="GO:0061631">
    <property type="term" value="F:ubiquitin conjugating enzyme activity"/>
    <property type="evidence" value="ECO:0007669"/>
    <property type="project" value="EnsemblFungi"/>
</dbReference>
<name>A7TE96_VANPO</name>
<dbReference type="PhylomeDB" id="A7TE96"/>
<feature type="domain" description="UBC core" evidence="1">
    <location>
        <begin position="1"/>
        <end position="101"/>
    </location>
</feature>
<keyword evidence="3" id="KW-1185">Reference proteome</keyword>
<protein>
    <recommendedName>
        <fullName evidence="1">UBC core domain-containing protein</fullName>
    </recommendedName>
</protein>
<dbReference type="eggNOG" id="KOG0896">
    <property type="taxonomic scope" value="Eukaryota"/>
</dbReference>
<sequence>MTYWNGTILGPPHSNHANRIYSLSIECGPNYPDEPPKIKFISRVNLPCVDVNTGEVKPTEFHTLRDWKRSYTMETILLELRKEMALPANKKLGQPKEGTTF</sequence>
<dbReference type="SUPFAM" id="SSF54495">
    <property type="entry name" value="UBC-like"/>
    <property type="match status" value="1"/>
</dbReference>
<dbReference type="AlphaFoldDB" id="A7TE96"/>
<organism evidence="3">
    <name type="scientific">Vanderwaltozyma polyspora (strain ATCC 22028 / DSM 70294 / BCRC 21397 / CBS 2163 / NBRC 10782 / NRRL Y-8283 / UCD 57-17)</name>
    <name type="common">Kluyveromyces polysporus</name>
    <dbReference type="NCBI Taxonomy" id="436907"/>
    <lineage>
        <taxon>Eukaryota</taxon>
        <taxon>Fungi</taxon>
        <taxon>Dikarya</taxon>
        <taxon>Ascomycota</taxon>
        <taxon>Saccharomycotina</taxon>
        <taxon>Saccharomycetes</taxon>
        <taxon>Saccharomycetales</taxon>
        <taxon>Saccharomycetaceae</taxon>
        <taxon>Vanderwaltozyma</taxon>
    </lineage>
</organism>
<evidence type="ECO:0000259" key="1">
    <source>
        <dbReference type="PROSITE" id="PS50127"/>
    </source>
</evidence>
<dbReference type="RefSeq" id="XP_001647276.1">
    <property type="nucleotide sequence ID" value="XM_001647226.1"/>
</dbReference>
<dbReference type="EMBL" id="DS480379">
    <property type="protein sequence ID" value="EDO19418.1"/>
    <property type="molecule type" value="Genomic_DNA"/>
</dbReference>
<dbReference type="PANTHER" id="PTHR24068">
    <property type="entry name" value="UBIQUITIN-CONJUGATING ENZYME E2"/>
    <property type="match status" value="1"/>
</dbReference>
<dbReference type="OMA" id="NWSREST"/>
<evidence type="ECO:0000313" key="3">
    <source>
        <dbReference type="Proteomes" id="UP000000267"/>
    </source>
</evidence>
<dbReference type="OrthoDB" id="6508832at2759"/>
<dbReference type="InterPro" id="IPR000608">
    <property type="entry name" value="UBC"/>
</dbReference>
<dbReference type="FunCoup" id="A7TE96">
    <property type="interactions" value="1167"/>
</dbReference>
<dbReference type="GeneID" id="5547768"/>
<dbReference type="GO" id="GO:0005634">
    <property type="term" value="C:nucleus"/>
    <property type="evidence" value="ECO:0007669"/>
    <property type="project" value="EnsemblFungi"/>
</dbReference>
<reference evidence="2 3" key="1">
    <citation type="journal article" date="2007" name="Proc. Natl. Acad. Sci. U.S.A.">
        <title>Independent sorting-out of thousands of duplicated gene pairs in two yeast species descended from a whole-genome duplication.</title>
        <authorList>
            <person name="Scannell D.R."/>
            <person name="Frank A.C."/>
            <person name="Conant G.C."/>
            <person name="Byrne K.P."/>
            <person name="Woolfit M."/>
            <person name="Wolfe K.H."/>
        </authorList>
    </citation>
    <scope>NUCLEOTIDE SEQUENCE [LARGE SCALE GENOMIC DNA]</scope>
    <source>
        <strain evidence="3">ATCC 22028 / DSM 70294 / BCRC 21397 / CBS 2163 / NBRC 10782 / NRRL Y-8283 / UCD 57-17</strain>
    </source>
</reference>
<dbReference type="STRING" id="436907.A7TE96"/>
<dbReference type="GO" id="GO:0000209">
    <property type="term" value="P:protein polyubiquitination"/>
    <property type="evidence" value="ECO:0007669"/>
    <property type="project" value="EnsemblFungi"/>
</dbReference>
<evidence type="ECO:0000313" key="2">
    <source>
        <dbReference type="EMBL" id="EDO19418.1"/>
    </source>
</evidence>
<dbReference type="SMART" id="SM00212">
    <property type="entry name" value="UBCc"/>
    <property type="match status" value="1"/>
</dbReference>
<dbReference type="Gene3D" id="3.10.110.10">
    <property type="entry name" value="Ubiquitin Conjugating Enzyme"/>
    <property type="match status" value="1"/>
</dbReference>
<dbReference type="InParanoid" id="A7TE96"/>
<dbReference type="PROSITE" id="PS50127">
    <property type="entry name" value="UBC_2"/>
    <property type="match status" value="1"/>
</dbReference>